<dbReference type="OrthoDB" id="3550713at2759"/>
<protein>
    <submittedName>
        <fullName evidence="2">Uncharacterized protein</fullName>
    </submittedName>
</protein>
<evidence type="ECO:0000313" key="3">
    <source>
        <dbReference type="Proteomes" id="UP000322873"/>
    </source>
</evidence>
<feature type="region of interest" description="Disordered" evidence="1">
    <location>
        <begin position="142"/>
        <end position="163"/>
    </location>
</feature>
<evidence type="ECO:0000256" key="1">
    <source>
        <dbReference type="SAM" id="MobiDB-lite"/>
    </source>
</evidence>
<comment type="caution">
    <text evidence="2">The sequence shown here is derived from an EMBL/GenBank/DDBJ whole genome shotgun (WGS) entry which is preliminary data.</text>
</comment>
<gene>
    <name evidence="2" type="ORF">EYC84_003387</name>
</gene>
<dbReference type="VEuPathDB" id="FungiDB:MFRU_003g00800"/>
<dbReference type="Proteomes" id="UP000322873">
    <property type="component" value="Unassembled WGS sequence"/>
</dbReference>
<sequence>MGYISCGDFMKGKLIRDRRFDPSYTREEATRIYQIASRKYSRGYVRVSTEKMLYMADKCFWQQFWPTDEFPGEKAWIMRDAKEGKAVDEYGDTATQIDQRLKQEGSQYRQKATASSWGTRFLQPEREGRGLGQAPIRHLRIKREITDASEDTRSRSSSTGAVNSAVTRSFTKLNLIAMNTQQGDWSTCRELQHSLGIAQLPALSSVNILQTLDEMIKEEGRIPRQLA</sequence>
<name>A0A5M9K1M6_MONFR</name>
<keyword evidence="3" id="KW-1185">Reference proteome</keyword>
<feature type="compositionally biased region" description="Basic and acidic residues" evidence="1">
    <location>
        <begin position="142"/>
        <end position="154"/>
    </location>
</feature>
<proteinExistence type="predicted"/>
<dbReference type="EMBL" id="VICG01000004">
    <property type="protein sequence ID" value="KAA8572815.1"/>
    <property type="molecule type" value="Genomic_DNA"/>
</dbReference>
<accession>A0A5M9K1M6</accession>
<evidence type="ECO:0000313" key="2">
    <source>
        <dbReference type="EMBL" id="KAA8572815.1"/>
    </source>
</evidence>
<reference evidence="2 3" key="1">
    <citation type="submission" date="2019-06" db="EMBL/GenBank/DDBJ databases">
        <title>Genome Sequence of the Brown Rot Fungal Pathogen Monilinia fructicola.</title>
        <authorList>
            <person name="De Miccolis Angelini R.M."/>
            <person name="Landi L."/>
            <person name="Abate D."/>
            <person name="Pollastro S."/>
            <person name="Romanazzi G."/>
            <person name="Faretra F."/>
        </authorList>
    </citation>
    <scope>NUCLEOTIDE SEQUENCE [LARGE SCALE GENOMIC DNA]</scope>
    <source>
        <strain evidence="2 3">Mfrc123</strain>
    </source>
</reference>
<organism evidence="2 3">
    <name type="scientific">Monilinia fructicola</name>
    <name type="common">Brown rot fungus</name>
    <name type="synonym">Ciboria fructicola</name>
    <dbReference type="NCBI Taxonomy" id="38448"/>
    <lineage>
        <taxon>Eukaryota</taxon>
        <taxon>Fungi</taxon>
        <taxon>Dikarya</taxon>
        <taxon>Ascomycota</taxon>
        <taxon>Pezizomycotina</taxon>
        <taxon>Leotiomycetes</taxon>
        <taxon>Helotiales</taxon>
        <taxon>Sclerotiniaceae</taxon>
        <taxon>Monilinia</taxon>
    </lineage>
</organism>
<dbReference type="AlphaFoldDB" id="A0A5M9K1M6"/>